<keyword evidence="1" id="KW-0472">Membrane</keyword>
<protein>
    <submittedName>
        <fullName evidence="2">Uncharacterized protein</fullName>
    </submittedName>
</protein>
<organism evidence="2 3">
    <name type="scientific">Microbacterium insulae</name>
    <dbReference type="NCBI Taxonomy" id="483014"/>
    <lineage>
        <taxon>Bacteria</taxon>
        <taxon>Bacillati</taxon>
        <taxon>Actinomycetota</taxon>
        <taxon>Actinomycetes</taxon>
        <taxon>Micrococcales</taxon>
        <taxon>Microbacteriaceae</taxon>
        <taxon>Microbacterium</taxon>
    </lineage>
</organism>
<keyword evidence="1" id="KW-0812">Transmembrane</keyword>
<keyword evidence="3" id="KW-1185">Reference proteome</keyword>
<keyword evidence="1" id="KW-1133">Transmembrane helix</keyword>
<dbReference type="Proteomes" id="UP001597055">
    <property type="component" value="Unassembled WGS sequence"/>
</dbReference>
<sequence>MDVATMRTGALRRPLSRRAAVWYAAFAGAVILALAVLVLVRMLQPPAPADPGRAVLSPAVRDARAAYALAWDADTVPLLHIPLDGSFGRYIDLPSSVDVPDFPATGTVEWAYPLGRYFGWELWIGGASVGGRGLQREHCIAALRNDDVRMRCVPAERRALSALLVSVPYASIAPEDRPVGMDPGQRLGFWWRIDRSVAVVLGDDPDR</sequence>
<dbReference type="RefSeq" id="WP_204980910.1">
    <property type="nucleotide sequence ID" value="NZ_JBHTII010000001.1"/>
</dbReference>
<evidence type="ECO:0000313" key="2">
    <source>
        <dbReference type="EMBL" id="MFD0789714.1"/>
    </source>
</evidence>
<evidence type="ECO:0000313" key="3">
    <source>
        <dbReference type="Proteomes" id="UP001597055"/>
    </source>
</evidence>
<accession>A0ABW3AFZ4</accession>
<gene>
    <name evidence="2" type="ORF">ACFQ0P_04840</name>
</gene>
<comment type="caution">
    <text evidence="2">The sequence shown here is derived from an EMBL/GenBank/DDBJ whole genome shotgun (WGS) entry which is preliminary data.</text>
</comment>
<feature type="transmembrane region" description="Helical" evidence="1">
    <location>
        <begin position="21"/>
        <end position="43"/>
    </location>
</feature>
<name>A0ABW3AFZ4_9MICO</name>
<reference evidence="3" key="1">
    <citation type="journal article" date="2019" name="Int. J. Syst. Evol. Microbiol.">
        <title>The Global Catalogue of Microorganisms (GCM) 10K type strain sequencing project: providing services to taxonomists for standard genome sequencing and annotation.</title>
        <authorList>
            <consortium name="The Broad Institute Genomics Platform"/>
            <consortium name="The Broad Institute Genome Sequencing Center for Infectious Disease"/>
            <person name="Wu L."/>
            <person name="Ma J."/>
        </authorList>
    </citation>
    <scope>NUCLEOTIDE SEQUENCE [LARGE SCALE GENOMIC DNA]</scope>
    <source>
        <strain evidence="3">CCUG 54523</strain>
    </source>
</reference>
<proteinExistence type="predicted"/>
<evidence type="ECO:0000256" key="1">
    <source>
        <dbReference type="SAM" id="Phobius"/>
    </source>
</evidence>
<dbReference type="EMBL" id="JBHTII010000001">
    <property type="protein sequence ID" value="MFD0789714.1"/>
    <property type="molecule type" value="Genomic_DNA"/>
</dbReference>